<dbReference type="GO" id="GO:0043041">
    <property type="term" value="P:amino acid activation for nonribosomal peptide biosynthetic process"/>
    <property type="evidence" value="ECO:0007669"/>
    <property type="project" value="TreeGrafter"/>
</dbReference>
<evidence type="ECO:0000259" key="1">
    <source>
        <dbReference type="Pfam" id="PF00668"/>
    </source>
</evidence>
<dbReference type="InterPro" id="IPR023213">
    <property type="entry name" value="CAT-like_dom_sf"/>
</dbReference>
<dbReference type="GO" id="GO:0005737">
    <property type="term" value="C:cytoplasm"/>
    <property type="evidence" value="ECO:0007669"/>
    <property type="project" value="TreeGrafter"/>
</dbReference>
<dbReference type="Gene3D" id="3.30.559.10">
    <property type="entry name" value="Chloramphenicol acetyltransferase-like domain"/>
    <property type="match status" value="1"/>
</dbReference>
<reference evidence="2" key="1">
    <citation type="submission" date="2019-09" db="EMBL/GenBank/DDBJ databases">
        <authorList>
            <person name="Gross C."/>
            <person name="Bohn E."/>
        </authorList>
    </citation>
    <scope>NUCLEOTIDE SEQUENCE</scope>
    <source>
        <strain evidence="2">ID40</strain>
    </source>
</reference>
<dbReference type="GO" id="GO:0044550">
    <property type="term" value="P:secondary metabolite biosynthetic process"/>
    <property type="evidence" value="ECO:0007669"/>
    <property type="project" value="TreeGrafter"/>
</dbReference>
<dbReference type="EMBL" id="LR700248">
    <property type="protein sequence ID" value="VVH79032.1"/>
    <property type="molecule type" value="Genomic_DNA"/>
</dbReference>
<organism evidence="2">
    <name type="scientific">Pseudomonas aeruginosa</name>
    <dbReference type="NCBI Taxonomy" id="287"/>
    <lineage>
        <taxon>Bacteria</taxon>
        <taxon>Pseudomonadati</taxon>
        <taxon>Pseudomonadota</taxon>
        <taxon>Gammaproteobacteria</taxon>
        <taxon>Pseudomonadales</taxon>
        <taxon>Pseudomonadaceae</taxon>
        <taxon>Pseudomonas</taxon>
    </lineage>
</organism>
<dbReference type="AlphaFoldDB" id="A0A5E5QUA9"/>
<feature type="domain" description="Condensation" evidence="1">
    <location>
        <begin position="27"/>
        <end position="192"/>
    </location>
</feature>
<accession>A0A5E5QUA9</accession>
<dbReference type="PANTHER" id="PTHR45527">
    <property type="entry name" value="NONRIBOSOMAL PEPTIDE SYNTHETASE"/>
    <property type="match status" value="1"/>
</dbReference>
<dbReference type="SUPFAM" id="SSF52777">
    <property type="entry name" value="CoA-dependent acyltransferases"/>
    <property type="match status" value="1"/>
</dbReference>
<name>A0A5E5QUA9_PSEAI</name>
<sequence>MSLAVFAAELKTLLDGGRLGVLASTPEQVAARERAALASGRLDRVAERWAERLLPLAKAPGAAPARPEESGGRAGQRLALPVSAAVHAACRALAERTSVSPFSAALQAFAEVLGAELGVDDLLVGVALAGRSRLEMQGLVGCFVNLLPLAVGLRPEQSVEWRLRQVGHDLLELLEHQDVPLECVTQALRQRGASGLPIRIACGAHNGRAAPAVDAGVRVEADFIPVPGARLDLTLWLEDQPQGWLAVWTGVSAIFDLHRIERLHQAWERRLLANAGEPISKRMSPEGCNAS</sequence>
<dbReference type="Gene3D" id="3.30.559.30">
    <property type="entry name" value="Nonribosomal peptide synthetase, condensation domain"/>
    <property type="match status" value="1"/>
</dbReference>
<evidence type="ECO:0000313" key="2">
    <source>
        <dbReference type="EMBL" id="VVH79032.1"/>
    </source>
</evidence>
<dbReference type="GO" id="GO:0003824">
    <property type="term" value="F:catalytic activity"/>
    <property type="evidence" value="ECO:0007669"/>
    <property type="project" value="InterPro"/>
</dbReference>
<dbReference type="Pfam" id="PF00668">
    <property type="entry name" value="Condensation"/>
    <property type="match status" value="1"/>
</dbReference>
<proteinExistence type="predicted"/>
<gene>
    <name evidence="2" type="primary">srfAA_1</name>
    <name evidence="2" type="ORF">TUEID40_00179</name>
</gene>
<dbReference type="InterPro" id="IPR001242">
    <property type="entry name" value="Condensation_dom"/>
</dbReference>
<dbReference type="PANTHER" id="PTHR45527:SF1">
    <property type="entry name" value="FATTY ACID SYNTHASE"/>
    <property type="match status" value="1"/>
</dbReference>
<dbReference type="GO" id="GO:0031177">
    <property type="term" value="F:phosphopantetheine binding"/>
    <property type="evidence" value="ECO:0007669"/>
    <property type="project" value="TreeGrafter"/>
</dbReference>
<protein>
    <submittedName>
        <fullName evidence="2">Surfactin synthase subunit 1</fullName>
    </submittedName>
</protein>